<gene>
    <name evidence="1" type="ORF">PPERSA_06589</name>
</gene>
<protein>
    <submittedName>
        <fullName evidence="1">Uncharacterized protein</fullName>
    </submittedName>
</protein>
<comment type="caution">
    <text evidence="1">The sequence shown here is derived from an EMBL/GenBank/DDBJ whole genome shotgun (WGS) entry which is preliminary data.</text>
</comment>
<dbReference type="AlphaFoldDB" id="A0A0V0QRQ5"/>
<sequence length="121" mass="14711">MYDIFFYFCEFLFHNLLDDSVFVETYYNNSDFKDVLSRYGEQLFGQLQNDNLNFAQDQVIQEKRNIYLSLYEELKLGEENRKQVEDYQNQQFYNSIKIGNQNYPPYNANNNSYNTNINWQV</sequence>
<keyword evidence="2" id="KW-1185">Reference proteome</keyword>
<evidence type="ECO:0000313" key="2">
    <source>
        <dbReference type="Proteomes" id="UP000054937"/>
    </source>
</evidence>
<dbReference type="Proteomes" id="UP000054937">
    <property type="component" value="Unassembled WGS sequence"/>
</dbReference>
<organism evidence="1 2">
    <name type="scientific">Pseudocohnilembus persalinus</name>
    <name type="common">Ciliate</name>
    <dbReference type="NCBI Taxonomy" id="266149"/>
    <lineage>
        <taxon>Eukaryota</taxon>
        <taxon>Sar</taxon>
        <taxon>Alveolata</taxon>
        <taxon>Ciliophora</taxon>
        <taxon>Intramacronucleata</taxon>
        <taxon>Oligohymenophorea</taxon>
        <taxon>Scuticociliatia</taxon>
        <taxon>Philasterida</taxon>
        <taxon>Pseudocohnilembidae</taxon>
        <taxon>Pseudocohnilembus</taxon>
    </lineage>
</organism>
<dbReference type="InParanoid" id="A0A0V0QRQ5"/>
<name>A0A0V0QRQ5_PSEPJ</name>
<accession>A0A0V0QRQ5</accession>
<dbReference type="EMBL" id="LDAU01000110">
    <property type="protein sequence ID" value="KRX04955.1"/>
    <property type="molecule type" value="Genomic_DNA"/>
</dbReference>
<evidence type="ECO:0000313" key="1">
    <source>
        <dbReference type="EMBL" id="KRX04955.1"/>
    </source>
</evidence>
<reference evidence="1 2" key="1">
    <citation type="journal article" date="2015" name="Sci. Rep.">
        <title>Genome of the facultative scuticociliatosis pathogen Pseudocohnilembus persalinus provides insight into its virulence through horizontal gene transfer.</title>
        <authorList>
            <person name="Xiong J."/>
            <person name="Wang G."/>
            <person name="Cheng J."/>
            <person name="Tian M."/>
            <person name="Pan X."/>
            <person name="Warren A."/>
            <person name="Jiang C."/>
            <person name="Yuan D."/>
            <person name="Miao W."/>
        </authorList>
    </citation>
    <scope>NUCLEOTIDE SEQUENCE [LARGE SCALE GENOMIC DNA]</scope>
    <source>
        <strain evidence="1">36N120E</strain>
    </source>
</reference>
<proteinExistence type="predicted"/>